<sequence length="515" mass="57918">MSHWRTVTVAALTSLLCGAERPVVRTSYGPVEGVRLSHQGKHVDGFFGIPFAQPPVGELRFRKPLPAKPWKNVRDASQFKPACMQTNHRLNREVLLNYTTSSSEDCLHINVWRPSCVTENACDYQAPLLPVVLFIYGGAFQWGDASAFYNDGLAFASVNEVVFVNFNYRMNVFGFLSDWSPDAPGNLAFWDQLLAMQWVRRSISAFGGDPLLVTLYGQSSGSMSAGVHVLSPLSKGLFKRCIFESGTALSLITFQRRNQMSFFTNFAGQLNCTDRASNTSAMLECMRKVNPREVIHRLGTVGQLTSMFFPISGDVFVPEYPIDFDNVDCINGEEMLMGTTLDEGTVFFYHPIERLRNLEPALYDYYEGATAIVLSTSFSIPLSTARQYISSLFDNSTNDLSVDEVLRTLSHSFGDPVFVCSTNLWGEQLAKRGHSIYRYVYSQRMPLSVWDEWMGVVHTDDLPYMLGSVATFKANLRSQRWNYLPDWFRNYNVTSAELTFSTNLVKSLGAFVKTG</sequence>
<feature type="chain" id="PRO_5039963076" description="Carboxylic ester hydrolase" evidence="8">
    <location>
        <begin position="20"/>
        <end position="515"/>
    </location>
</feature>
<dbReference type="SUPFAM" id="SSF53474">
    <property type="entry name" value="alpha/beta-Hydrolases"/>
    <property type="match status" value="1"/>
</dbReference>
<evidence type="ECO:0000313" key="11">
    <source>
        <dbReference type="Proteomes" id="UP000821866"/>
    </source>
</evidence>
<name>A0A9J6DMT9_RHIMP</name>
<evidence type="ECO:0000256" key="5">
    <source>
        <dbReference type="ARBA" id="ARBA00023180"/>
    </source>
</evidence>
<feature type="active site" description="Charge relay system" evidence="7">
    <location>
        <position position="458"/>
    </location>
</feature>
<evidence type="ECO:0000256" key="3">
    <source>
        <dbReference type="ARBA" id="ARBA00022801"/>
    </source>
</evidence>
<dbReference type="InterPro" id="IPR029058">
    <property type="entry name" value="AB_hydrolase_fold"/>
</dbReference>
<dbReference type="GO" id="GO:0005886">
    <property type="term" value="C:plasma membrane"/>
    <property type="evidence" value="ECO:0007669"/>
    <property type="project" value="TreeGrafter"/>
</dbReference>
<evidence type="ECO:0000256" key="1">
    <source>
        <dbReference type="ARBA" id="ARBA00005964"/>
    </source>
</evidence>
<dbReference type="PANTHER" id="PTHR43918">
    <property type="entry name" value="ACETYLCHOLINESTERASE"/>
    <property type="match status" value="1"/>
</dbReference>
<comment type="caution">
    <text evidence="10">The sequence shown here is derived from an EMBL/GenBank/DDBJ whole genome shotgun (WGS) entry which is preliminary data.</text>
</comment>
<evidence type="ECO:0000256" key="2">
    <source>
        <dbReference type="ARBA" id="ARBA00022487"/>
    </source>
</evidence>
<dbReference type="PANTHER" id="PTHR43918:SF4">
    <property type="entry name" value="CARBOXYLIC ESTER HYDROLASE"/>
    <property type="match status" value="1"/>
</dbReference>
<organism evidence="10 11">
    <name type="scientific">Rhipicephalus microplus</name>
    <name type="common">Cattle tick</name>
    <name type="synonym">Boophilus microplus</name>
    <dbReference type="NCBI Taxonomy" id="6941"/>
    <lineage>
        <taxon>Eukaryota</taxon>
        <taxon>Metazoa</taxon>
        <taxon>Ecdysozoa</taxon>
        <taxon>Arthropoda</taxon>
        <taxon>Chelicerata</taxon>
        <taxon>Arachnida</taxon>
        <taxon>Acari</taxon>
        <taxon>Parasitiformes</taxon>
        <taxon>Ixodida</taxon>
        <taxon>Ixodoidea</taxon>
        <taxon>Ixodidae</taxon>
        <taxon>Rhipicephalinae</taxon>
        <taxon>Rhipicephalus</taxon>
        <taxon>Boophilus</taxon>
    </lineage>
</organism>
<evidence type="ECO:0000256" key="8">
    <source>
        <dbReference type="RuleBase" id="RU361235"/>
    </source>
</evidence>
<comment type="catalytic activity">
    <reaction evidence="6">
        <text>acetylcholine + H2O = choline + acetate + H(+)</text>
        <dbReference type="Rhea" id="RHEA:17561"/>
        <dbReference type="ChEBI" id="CHEBI:15354"/>
        <dbReference type="ChEBI" id="CHEBI:15355"/>
        <dbReference type="ChEBI" id="CHEBI:15377"/>
        <dbReference type="ChEBI" id="CHEBI:15378"/>
        <dbReference type="ChEBI" id="CHEBI:30089"/>
        <dbReference type="EC" id="3.1.1.7"/>
    </reaction>
</comment>
<feature type="domain" description="Carboxylesterase type B" evidence="9">
    <location>
        <begin position="21"/>
        <end position="515"/>
    </location>
</feature>
<dbReference type="InterPro" id="IPR019826">
    <property type="entry name" value="Carboxylesterase_B_AS"/>
</dbReference>
<keyword evidence="11" id="KW-1185">Reference proteome</keyword>
<dbReference type="EC" id="3.1.1.-" evidence="8"/>
<keyword evidence="8" id="KW-0732">Signal</keyword>
<evidence type="ECO:0000256" key="7">
    <source>
        <dbReference type="PIRSR" id="PIRSR600997-1"/>
    </source>
</evidence>
<feature type="active site" description="Acyl-ester intermediate" evidence="7">
    <location>
        <position position="219"/>
    </location>
</feature>
<keyword evidence="4" id="KW-1015">Disulfide bond</keyword>
<evidence type="ECO:0000256" key="6">
    <source>
        <dbReference type="ARBA" id="ARBA00048484"/>
    </source>
</evidence>
<feature type="active site" description="Charge relay system" evidence="7">
    <location>
        <position position="343"/>
    </location>
</feature>
<dbReference type="InterPro" id="IPR050654">
    <property type="entry name" value="AChE-related_enzymes"/>
</dbReference>
<dbReference type="GO" id="GO:0003990">
    <property type="term" value="F:acetylcholinesterase activity"/>
    <property type="evidence" value="ECO:0007669"/>
    <property type="project" value="UniProtKB-EC"/>
</dbReference>
<dbReference type="Pfam" id="PF00135">
    <property type="entry name" value="COesterase"/>
    <property type="match status" value="1"/>
</dbReference>
<reference evidence="10" key="2">
    <citation type="submission" date="2021-09" db="EMBL/GenBank/DDBJ databases">
        <authorList>
            <person name="Jia N."/>
            <person name="Wang J."/>
            <person name="Shi W."/>
            <person name="Du L."/>
            <person name="Sun Y."/>
            <person name="Zhan W."/>
            <person name="Jiang J."/>
            <person name="Wang Q."/>
            <person name="Zhang B."/>
            <person name="Ji P."/>
            <person name="Sakyi L.B."/>
            <person name="Cui X."/>
            <person name="Yuan T."/>
            <person name="Jiang B."/>
            <person name="Yang W."/>
            <person name="Lam T.T.-Y."/>
            <person name="Chang Q."/>
            <person name="Ding S."/>
            <person name="Wang X."/>
            <person name="Zhu J."/>
            <person name="Ruan X."/>
            <person name="Zhao L."/>
            <person name="Wei J."/>
            <person name="Que T."/>
            <person name="Du C."/>
            <person name="Cheng J."/>
            <person name="Dai P."/>
            <person name="Han X."/>
            <person name="Huang E."/>
            <person name="Gao Y."/>
            <person name="Liu J."/>
            <person name="Shao H."/>
            <person name="Ye R."/>
            <person name="Li L."/>
            <person name="Wei W."/>
            <person name="Wang X."/>
            <person name="Wang C."/>
            <person name="Huo Q."/>
            <person name="Li W."/>
            <person name="Guo W."/>
            <person name="Chen H."/>
            <person name="Chen S."/>
            <person name="Zhou L."/>
            <person name="Zhou L."/>
            <person name="Ni X."/>
            <person name="Tian J."/>
            <person name="Zhou Y."/>
            <person name="Sheng Y."/>
            <person name="Liu T."/>
            <person name="Pan Y."/>
            <person name="Xia L."/>
            <person name="Li J."/>
            <person name="Zhao F."/>
            <person name="Cao W."/>
        </authorList>
    </citation>
    <scope>NUCLEOTIDE SEQUENCE</scope>
    <source>
        <strain evidence="10">Rmic-2018</strain>
        <tissue evidence="10">Larvae</tissue>
    </source>
</reference>
<dbReference type="PRINTS" id="PR00878">
    <property type="entry name" value="CHOLNESTRASE"/>
</dbReference>
<feature type="signal peptide" evidence="8">
    <location>
        <begin position="1"/>
        <end position="19"/>
    </location>
</feature>
<dbReference type="GO" id="GO:0005615">
    <property type="term" value="C:extracellular space"/>
    <property type="evidence" value="ECO:0007669"/>
    <property type="project" value="TreeGrafter"/>
</dbReference>
<dbReference type="GO" id="GO:0019695">
    <property type="term" value="P:choline metabolic process"/>
    <property type="evidence" value="ECO:0007669"/>
    <property type="project" value="TreeGrafter"/>
</dbReference>
<dbReference type="PROSITE" id="PS00122">
    <property type="entry name" value="CARBOXYLESTERASE_B_1"/>
    <property type="match status" value="1"/>
</dbReference>
<dbReference type="AlphaFoldDB" id="A0A9J6DMT9"/>
<proteinExistence type="inferred from homology"/>
<dbReference type="Gene3D" id="3.40.50.1820">
    <property type="entry name" value="alpha/beta hydrolase"/>
    <property type="match status" value="1"/>
</dbReference>
<accession>A0A9J6DMT9</accession>
<keyword evidence="2" id="KW-0719">Serine esterase</keyword>
<dbReference type="Proteomes" id="UP000821866">
    <property type="component" value="Chromosome 6"/>
</dbReference>
<keyword evidence="3 8" id="KW-0378">Hydrolase</keyword>
<gene>
    <name evidence="10" type="ORF">HPB51_014704</name>
</gene>
<dbReference type="InterPro" id="IPR000997">
    <property type="entry name" value="Cholinesterase"/>
</dbReference>
<evidence type="ECO:0000313" key="10">
    <source>
        <dbReference type="EMBL" id="KAH8023455.1"/>
    </source>
</evidence>
<evidence type="ECO:0000259" key="9">
    <source>
        <dbReference type="Pfam" id="PF00135"/>
    </source>
</evidence>
<keyword evidence="5" id="KW-0325">Glycoprotein</keyword>
<reference evidence="10" key="1">
    <citation type="journal article" date="2020" name="Cell">
        <title>Large-Scale Comparative Analyses of Tick Genomes Elucidate Their Genetic Diversity and Vector Capacities.</title>
        <authorList>
            <consortium name="Tick Genome and Microbiome Consortium (TIGMIC)"/>
            <person name="Jia N."/>
            <person name="Wang J."/>
            <person name="Shi W."/>
            <person name="Du L."/>
            <person name="Sun Y."/>
            <person name="Zhan W."/>
            <person name="Jiang J.F."/>
            <person name="Wang Q."/>
            <person name="Zhang B."/>
            <person name="Ji P."/>
            <person name="Bell-Sakyi L."/>
            <person name="Cui X.M."/>
            <person name="Yuan T.T."/>
            <person name="Jiang B.G."/>
            <person name="Yang W.F."/>
            <person name="Lam T.T."/>
            <person name="Chang Q.C."/>
            <person name="Ding S.J."/>
            <person name="Wang X.J."/>
            <person name="Zhu J.G."/>
            <person name="Ruan X.D."/>
            <person name="Zhao L."/>
            <person name="Wei J.T."/>
            <person name="Ye R.Z."/>
            <person name="Que T.C."/>
            <person name="Du C.H."/>
            <person name="Zhou Y.H."/>
            <person name="Cheng J.X."/>
            <person name="Dai P.F."/>
            <person name="Guo W.B."/>
            <person name="Han X.H."/>
            <person name="Huang E.J."/>
            <person name="Li L.F."/>
            <person name="Wei W."/>
            <person name="Gao Y.C."/>
            <person name="Liu J.Z."/>
            <person name="Shao H.Z."/>
            <person name="Wang X."/>
            <person name="Wang C.C."/>
            <person name="Yang T.C."/>
            <person name="Huo Q.B."/>
            <person name="Li W."/>
            <person name="Chen H.Y."/>
            <person name="Chen S.E."/>
            <person name="Zhou L.G."/>
            <person name="Ni X.B."/>
            <person name="Tian J.H."/>
            <person name="Sheng Y."/>
            <person name="Liu T."/>
            <person name="Pan Y.S."/>
            <person name="Xia L.Y."/>
            <person name="Li J."/>
            <person name="Zhao F."/>
            <person name="Cao W.C."/>
        </authorList>
    </citation>
    <scope>NUCLEOTIDE SEQUENCE</scope>
    <source>
        <strain evidence="10">Rmic-2018</strain>
    </source>
</reference>
<evidence type="ECO:0000256" key="4">
    <source>
        <dbReference type="ARBA" id="ARBA00023157"/>
    </source>
</evidence>
<dbReference type="VEuPathDB" id="VectorBase:LOC119171770"/>
<dbReference type="EMBL" id="JABSTU010000008">
    <property type="protein sequence ID" value="KAH8023455.1"/>
    <property type="molecule type" value="Genomic_DNA"/>
</dbReference>
<dbReference type="GO" id="GO:0006581">
    <property type="term" value="P:acetylcholine catabolic process"/>
    <property type="evidence" value="ECO:0007669"/>
    <property type="project" value="TreeGrafter"/>
</dbReference>
<protein>
    <recommendedName>
        <fullName evidence="8">Carboxylic ester hydrolase</fullName>
        <ecNumber evidence="8">3.1.1.-</ecNumber>
    </recommendedName>
</protein>
<dbReference type="InterPro" id="IPR002018">
    <property type="entry name" value="CarbesteraseB"/>
</dbReference>
<comment type="similarity">
    <text evidence="1 8">Belongs to the type-B carboxylesterase/lipase family.</text>
</comment>